<sequence>MLHDHGVVLLALLLFMPTNVILEPMQFSCIRSRIGLDKRARNIVVIDHVTFNTFPISHNCFSIEAQQKNFDSVEENHVDIMEELSKRGMPHAEHELEIIEMNYKVRNSTIL</sequence>
<dbReference type="AlphaFoldDB" id="A0AAV1B6I9"/>
<dbReference type="EMBL" id="OX451741">
    <property type="protein sequence ID" value="CAI8617082.1"/>
    <property type="molecule type" value="Genomic_DNA"/>
</dbReference>
<keyword evidence="3" id="KW-1185">Reference proteome</keyword>
<accession>A0AAV1B6I9</accession>
<keyword evidence="1" id="KW-0732">Signal</keyword>
<protein>
    <submittedName>
        <fullName evidence="2">Uncharacterized protein</fullName>
    </submittedName>
</protein>
<organism evidence="2 3">
    <name type="scientific">Vicia faba</name>
    <name type="common">Broad bean</name>
    <name type="synonym">Faba vulgaris</name>
    <dbReference type="NCBI Taxonomy" id="3906"/>
    <lineage>
        <taxon>Eukaryota</taxon>
        <taxon>Viridiplantae</taxon>
        <taxon>Streptophyta</taxon>
        <taxon>Embryophyta</taxon>
        <taxon>Tracheophyta</taxon>
        <taxon>Spermatophyta</taxon>
        <taxon>Magnoliopsida</taxon>
        <taxon>eudicotyledons</taxon>
        <taxon>Gunneridae</taxon>
        <taxon>Pentapetalae</taxon>
        <taxon>rosids</taxon>
        <taxon>fabids</taxon>
        <taxon>Fabales</taxon>
        <taxon>Fabaceae</taxon>
        <taxon>Papilionoideae</taxon>
        <taxon>50 kb inversion clade</taxon>
        <taxon>NPAAA clade</taxon>
        <taxon>Hologalegina</taxon>
        <taxon>IRL clade</taxon>
        <taxon>Fabeae</taxon>
        <taxon>Vicia</taxon>
    </lineage>
</organism>
<proteinExistence type="predicted"/>
<evidence type="ECO:0000313" key="2">
    <source>
        <dbReference type="EMBL" id="CAI8617082.1"/>
    </source>
</evidence>
<reference evidence="2 3" key="1">
    <citation type="submission" date="2023-01" db="EMBL/GenBank/DDBJ databases">
        <authorList>
            <person name="Kreplak J."/>
        </authorList>
    </citation>
    <scope>NUCLEOTIDE SEQUENCE [LARGE SCALE GENOMIC DNA]</scope>
</reference>
<gene>
    <name evidence="2" type="ORF">VFH_VI059280</name>
</gene>
<evidence type="ECO:0000313" key="3">
    <source>
        <dbReference type="Proteomes" id="UP001157006"/>
    </source>
</evidence>
<feature type="signal peptide" evidence="1">
    <location>
        <begin position="1"/>
        <end position="22"/>
    </location>
</feature>
<feature type="chain" id="PRO_5043684699" evidence="1">
    <location>
        <begin position="23"/>
        <end position="111"/>
    </location>
</feature>
<name>A0AAV1B6I9_VICFA</name>
<evidence type="ECO:0000256" key="1">
    <source>
        <dbReference type="SAM" id="SignalP"/>
    </source>
</evidence>
<dbReference type="Proteomes" id="UP001157006">
    <property type="component" value="Chromosome 6"/>
</dbReference>